<dbReference type="InterPro" id="IPR000642">
    <property type="entry name" value="Peptidase_M41"/>
</dbReference>
<evidence type="ECO:0000256" key="2">
    <source>
        <dbReference type="ARBA" id="ARBA00010044"/>
    </source>
</evidence>
<dbReference type="STRING" id="1450648.CLORY_34910"/>
<feature type="transmembrane region" description="Helical" evidence="14">
    <location>
        <begin position="102"/>
        <end position="122"/>
    </location>
</feature>
<dbReference type="InterPro" id="IPR003959">
    <property type="entry name" value="ATPase_AAA_core"/>
</dbReference>
<comment type="similarity">
    <text evidence="15">Belongs to the AAA ATPase family.</text>
</comment>
<dbReference type="InterPro" id="IPR003593">
    <property type="entry name" value="AAA+_ATPase"/>
</dbReference>
<evidence type="ECO:0000256" key="9">
    <source>
        <dbReference type="ARBA" id="ARBA00022833"/>
    </source>
</evidence>
<evidence type="ECO:0000256" key="4">
    <source>
        <dbReference type="ARBA" id="ARBA00022670"/>
    </source>
</evidence>
<dbReference type="InterPro" id="IPR005936">
    <property type="entry name" value="FtsH"/>
</dbReference>
<dbReference type="EMBL" id="MZGV01000052">
    <property type="protein sequence ID" value="OPJ59001.1"/>
    <property type="molecule type" value="Genomic_DNA"/>
</dbReference>
<keyword evidence="13 14" id="KW-0472">Membrane</keyword>
<keyword evidence="4 14" id="KW-0645">Protease</keyword>
<evidence type="ECO:0000256" key="13">
    <source>
        <dbReference type="ARBA" id="ARBA00023136"/>
    </source>
</evidence>
<protein>
    <recommendedName>
        <fullName evidence="14">ATP-dependent zinc metalloprotease FtsH</fullName>
        <ecNumber evidence="14">3.4.24.-</ecNumber>
    </recommendedName>
</protein>
<dbReference type="EC" id="3.4.24.-" evidence="14"/>
<keyword evidence="18" id="KW-1185">Reference proteome</keyword>
<comment type="caution">
    <text evidence="17">The sequence shown here is derived from an EMBL/GenBank/DDBJ whole genome shotgun (WGS) entry which is preliminary data.</text>
</comment>
<evidence type="ECO:0000256" key="3">
    <source>
        <dbReference type="ARBA" id="ARBA00022475"/>
    </source>
</evidence>
<dbReference type="OrthoDB" id="9809379at2"/>
<feature type="binding site" evidence="14">
    <location>
        <position position="417"/>
    </location>
    <ligand>
        <name>Zn(2+)</name>
        <dbReference type="ChEBI" id="CHEBI:29105"/>
        <note>catalytic</note>
    </ligand>
</feature>
<keyword evidence="7 14" id="KW-0547">Nucleotide-binding</keyword>
<evidence type="ECO:0000313" key="17">
    <source>
        <dbReference type="EMBL" id="OPJ59001.1"/>
    </source>
</evidence>
<evidence type="ECO:0000256" key="12">
    <source>
        <dbReference type="ARBA" id="ARBA00023049"/>
    </source>
</evidence>
<dbReference type="PROSITE" id="PS00674">
    <property type="entry name" value="AAA"/>
    <property type="match status" value="1"/>
</dbReference>
<evidence type="ECO:0000256" key="1">
    <source>
        <dbReference type="ARBA" id="ARBA00004370"/>
    </source>
</evidence>
<dbReference type="GO" id="GO:0005886">
    <property type="term" value="C:plasma membrane"/>
    <property type="evidence" value="ECO:0007669"/>
    <property type="project" value="UniProtKB-SubCell"/>
</dbReference>
<dbReference type="GO" id="GO:0004176">
    <property type="term" value="F:ATP-dependent peptidase activity"/>
    <property type="evidence" value="ECO:0007669"/>
    <property type="project" value="InterPro"/>
</dbReference>
<feature type="active site" evidence="14">
    <location>
        <position position="414"/>
    </location>
</feature>
<name>A0A1V4IG79_9CLOT</name>
<dbReference type="InterPro" id="IPR027417">
    <property type="entry name" value="P-loop_NTPase"/>
</dbReference>
<dbReference type="Pfam" id="PF01434">
    <property type="entry name" value="Peptidase_M41"/>
    <property type="match status" value="1"/>
</dbReference>
<comment type="subunit">
    <text evidence="14">Homohexamer.</text>
</comment>
<comment type="subcellular location">
    <subcellularLocation>
        <location evidence="14">Cell membrane</location>
        <topology evidence="14">Multi-pass membrane protein</topology>
        <orientation evidence="14">Cytoplasmic side</orientation>
    </subcellularLocation>
    <subcellularLocation>
        <location evidence="1">Membrane</location>
    </subcellularLocation>
</comment>
<dbReference type="GO" id="GO:0006508">
    <property type="term" value="P:proteolysis"/>
    <property type="evidence" value="ECO:0007669"/>
    <property type="project" value="UniProtKB-KW"/>
</dbReference>
<dbReference type="HAMAP" id="MF_01458">
    <property type="entry name" value="FtsH"/>
    <property type="match status" value="1"/>
</dbReference>
<dbReference type="AlphaFoldDB" id="A0A1V4IG79"/>
<keyword evidence="5 14" id="KW-0812">Transmembrane</keyword>
<comment type="similarity">
    <text evidence="14">In the central section; belongs to the AAA ATPase family.</text>
</comment>
<dbReference type="PANTHER" id="PTHR23076:SF97">
    <property type="entry name" value="ATP-DEPENDENT ZINC METALLOPROTEASE YME1L1"/>
    <property type="match status" value="1"/>
</dbReference>
<dbReference type="GO" id="GO:0004222">
    <property type="term" value="F:metalloendopeptidase activity"/>
    <property type="evidence" value="ECO:0007669"/>
    <property type="project" value="InterPro"/>
</dbReference>
<dbReference type="Pfam" id="PF06480">
    <property type="entry name" value="FtsH_ext"/>
    <property type="match status" value="1"/>
</dbReference>
<dbReference type="InterPro" id="IPR011546">
    <property type="entry name" value="Pept_M41_FtsH_extracell"/>
</dbReference>
<dbReference type="RefSeq" id="WP_079426838.1">
    <property type="nucleotide sequence ID" value="NZ_MZGV01000052.1"/>
</dbReference>
<dbReference type="Gene3D" id="1.20.58.760">
    <property type="entry name" value="Peptidase M41"/>
    <property type="match status" value="1"/>
</dbReference>
<accession>A0A1V4IG79</accession>
<dbReference type="GO" id="GO:0030163">
    <property type="term" value="P:protein catabolic process"/>
    <property type="evidence" value="ECO:0007669"/>
    <property type="project" value="UniProtKB-UniRule"/>
</dbReference>
<dbReference type="SMART" id="SM00382">
    <property type="entry name" value="AAA"/>
    <property type="match status" value="1"/>
</dbReference>
<keyword evidence="6 14" id="KW-0479">Metal-binding</keyword>
<feature type="transmembrane region" description="Helical" evidence="14">
    <location>
        <begin position="9"/>
        <end position="29"/>
    </location>
</feature>
<dbReference type="GO" id="GO:0016887">
    <property type="term" value="F:ATP hydrolysis activity"/>
    <property type="evidence" value="ECO:0007669"/>
    <property type="project" value="UniProtKB-UniRule"/>
</dbReference>
<dbReference type="SUPFAM" id="SSF52540">
    <property type="entry name" value="P-loop containing nucleoside triphosphate hydrolases"/>
    <property type="match status" value="1"/>
</dbReference>
<dbReference type="Pfam" id="PF00004">
    <property type="entry name" value="AAA"/>
    <property type="match status" value="1"/>
</dbReference>
<comment type="cofactor">
    <cofactor evidence="14">
        <name>Zn(2+)</name>
        <dbReference type="ChEBI" id="CHEBI:29105"/>
    </cofactor>
    <text evidence="14">Binds 1 zinc ion per subunit.</text>
</comment>
<evidence type="ECO:0000256" key="15">
    <source>
        <dbReference type="RuleBase" id="RU003651"/>
    </source>
</evidence>
<dbReference type="SUPFAM" id="SSF140990">
    <property type="entry name" value="FtsH protease domain-like"/>
    <property type="match status" value="1"/>
</dbReference>
<feature type="binding site" evidence="14">
    <location>
        <begin position="191"/>
        <end position="198"/>
    </location>
    <ligand>
        <name>ATP</name>
        <dbReference type="ChEBI" id="CHEBI:30616"/>
    </ligand>
</feature>
<dbReference type="GO" id="GO:0005524">
    <property type="term" value="F:ATP binding"/>
    <property type="evidence" value="ECO:0007669"/>
    <property type="project" value="UniProtKB-UniRule"/>
</dbReference>
<keyword evidence="12 14" id="KW-0482">Metalloprotease</keyword>
<keyword evidence="10 14" id="KW-0067">ATP-binding</keyword>
<dbReference type="PANTHER" id="PTHR23076">
    <property type="entry name" value="METALLOPROTEASE M41 FTSH"/>
    <property type="match status" value="1"/>
</dbReference>
<organism evidence="17 18">
    <name type="scientific">Clostridium oryzae</name>
    <dbReference type="NCBI Taxonomy" id="1450648"/>
    <lineage>
        <taxon>Bacteria</taxon>
        <taxon>Bacillati</taxon>
        <taxon>Bacillota</taxon>
        <taxon>Clostridia</taxon>
        <taxon>Eubacteriales</taxon>
        <taxon>Clostridiaceae</taxon>
        <taxon>Clostridium</taxon>
    </lineage>
</organism>
<keyword evidence="3 14" id="KW-1003">Cell membrane</keyword>
<evidence type="ECO:0000256" key="6">
    <source>
        <dbReference type="ARBA" id="ARBA00022723"/>
    </source>
</evidence>
<keyword evidence="9 14" id="KW-0862">Zinc</keyword>
<evidence type="ECO:0000313" key="18">
    <source>
        <dbReference type="Proteomes" id="UP000190080"/>
    </source>
</evidence>
<keyword evidence="8 14" id="KW-0378">Hydrolase</keyword>
<keyword evidence="11 14" id="KW-1133">Transmembrane helix</keyword>
<evidence type="ECO:0000256" key="8">
    <source>
        <dbReference type="ARBA" id="ARBA00022801"/>
    </source>
</evidence>
<dbReference type="Gene3D" id="1.10.8.60">
    <property type="match status" value="1"/>
</dbReference>
<evidence type="ECO:0000256" key="14">
    <source>
        <dbReference type="HAMAP-Rule" id="MF_01458"/>
    </source>
</evidence>
<reference evidence="17 18" key="1">
    <citation type="submission" date="2017-03" db="EMBL/GenBank/DDBJ databases">
        <title>Genome sequence of Clostridium oryzae DSM 28571.</title>
        <authorList>
            <person name="Poehlein A."/>
            <person name="Daniel R."/>
        </authorList>
    </citation>
    <scope>NUCLEOTIDE SEQUENCE [LARGE SCALE GENOMIC DNA]</scope>
    <source>
        <strain evidence="17 18">DSM 28571</strain>
    </source>
</reference>
<gene>
    <name evidence="17" type="primary">ftsH_2</name>
    <name evidence="14" type="synonym">ftsH</name>
    <name evidence="17" type="ORF">CLORY_34910</name>
</gene>
<proteinExistence type="inferred from homology"/>
<evidence type="ECO:0000256" key="10">
    <source>
        <dbReference type="ARBA" id="ARBA00022840"/>
    </source>
</evidence>
<evidence type="ECO:0000256" key="5">
    <source>
        <dbReference type="ARBA" id="ARBA00022692"/>
    </source>
</evidence>
<feature type="binding site" evidence="14">
    <location>
        <position position="413"/>
    </location>
    <ligand>
        <name>Zn(2+)</name>
        <dbReference type="ChEBI" id="CHEBI:29105"/>
        <note>catalytic</note>
    </ligand>
</feature>
<comment type="function">
    <text evidence="14">Acts as a processive, ATP-dependent zinc metallopeptidase for both cytoplasmic and membrane proteins. Plays a role in the quality control of integral membrane proteins.</text>
</comment>
<comment type="similarity">
    <text evidence="2 14">In the C-terminal section; belongs to the peptidase M41 family.</text>
</comment>
<feature type="domain" description="AAA+ ATPase" evidence="16">
    <location>
        <begin position="183"/>
        <end position="322"/>
    </location>
</feature>
<evidence type="ECO:0000259" key="16">
    <source>
        <dbReference type="SMART" id="SM00382"/>
    </source>
</evidence>
<evidence type="ECO:0000256" key="7">
    <source>
        <dbReference type="ARBA" id="ARBA00022741"/>
    </source>
</evidence>
<evidence type="ECO:0000256" key="11">
    <source>
        <dbReference type="ARBA" id="ARBA00022989"/>
    </source>
</evidence>
<dbReference type="FunFam" id="3.40.50.300:FF:000001">
    <property type="entry name" value="ATP-dependent zinc metalloprotease FtsH"/>
    <property type="match status" value="1"/>
</dbReference>
<dbReference type="Gene3D" id="3.40.50.300">
    <property type="entry name" value="P-loop containing nucleotide triphosphate hydrolases"/>
    <property type="match status" value="1"/>
</dbReference>
<dbReference type="GO" id="GO:0008270">
    <property type="term" value="F:zinc ion binding"/>
    <property type="evidence" value="ECO:0007669"/>
    <property type="project" value="UniProtKB-UniRule"/>
</dbReference>
<dbReference type="InterPro" id="IPR037219">
    <property type="entry name" value="Peptidase_M41-like"/>
</dbReference>
<dbReference type="InterPro" id="IPR003960">
    <property type="entry name" value="ATPase_AAA_CS"/>
</dbReference>
<dbReference type="Proteomes" id="UP000190080">
    <property type="component" value="Unassembled WGS sequence"/>
</dbReference>
<feature type="binding site" evidence="14">
    <location>
        <position position="491"/>
    </location>
    <ligand>
        <name>Zn(2+)</name>
        <dbReference type="ChEBI" id="CHEBI:29105"/>
        <note>catalytic</note>
    </ligand>
</feature>
<sequence>MKKYIRLKIMLPLILILLSITSLIVFNIYSGKKVSTKNYSSFSEDIKHNRVDKIYLTNSPKMTIKLKDGSTYKTDNPRSSDFKEKMLSMNIQVSENSNSLSLVNTLSFIIISSAFITFILSMKSPSFASNKLKGVDAMELSASTEKKYTFNNVAGNEEAKESVQDIVDFLKNPDKYARYGARMPRGIILYGEPGTGKTLLAKAVAGEASVPFYAMSGSDFVQVYVGVGASRIRNLFKKAKSHGKAVIFIDEIDAIGKKRASSQSNGNDERDQTLNALLTEMSGFNDNSGIVVIAATNRLDVLDSALLRPGRFDRHIEITLPDTSARENILKLHFKNKPIKNIDFKDWSKKTSYFSGAKLESLANEAAIIACKNGDPFITDIHMDTAFSNVIAGYEKKDRSSITDIDKKITAYHESGHALVSMLMLPNESVSKVTIIPSTKGAGGYTLSVPEDRLYQNKSYLEKRIMVLLAGRASEEITFGEDHITTGAYSDLNQATDLALKMISEYGMGNSMGLLSASAVMNFIKPPSDNIINECKDYINDLYAKTKNLLNSNKHILENMSLQLLARETLYTDNLDEILSDTNYKM</sequence>
<dbReference type="CDD" id="cd19501">
    <property type="entry name" value="RecA-like_FtsH"/>
    <property type="match status" value="1"/>
</dbReference>